<comment type="similarity">
    <text evidence="1">Belongs to the peptidase C85 family.</text>
</comment>
<evidence type="ECO:0000313" key="3">
    <source>
        <dbReference type="EMBL" id="KAH0891214.1"/>
    </source>
</evidence>
<dbReference type="InterPro" id="IPR038765">
    <property type="entry name" value="Papain-like_cys_pep_sf"/>
</dbReference>
<evidence type="ECO:0000313" key="4">
    <source>
        <dbReference type="Proteomes" id="UP000824890"/>
    </source>
</evidence>
<sequence length="258" mass="29282">SSLSTCSASSLPTSLLQQLLFSSVRKHGSSFTSSTQDQETSVVEMKSDGHCLFRAMSHQMYRHQRGHLSYRKEIVHHIEEFFEPFVITRNALDQITETFEQCCKRMKKEPIYWGGEPELVAASRILHRIIRVYNNLMRSDTYIIYSNGAVQDTRCCYQLRLSSPRVLLKGFGDLVKSIAGNDKGLEELLMALKRQCPSDFISTTLNPSCEKLRGLVGLLRRLLILSRTRESRPMFPHAGEVGSELAEQVGSELAEQVH</sequence>
<dbReference type="InterPro" id="IPR050704">
    <property type="entry name" value="Peptidase_C85-like"/>
</dbReference>
<accession>A0ABQ8AF96</accession>
<evidence type="ECO:0000256" key="1">
    <source>
        <dbReference type="ARBA" id="ARBA00010407"/>
    </source>
</evidence>
<comment type="caution">
    <text evidence="3">The sequence shown here is derived from an EMBL/GenBank/DDBJ whole genome shotgun (WGS) entry which is preliminary data.</text>
</comment>
<keyword evidence="4" id="KW-1185">Reference proteome</keyword>
<dbReference type="Pfam" id="PF02338">
    <property type="entry name" value="OTU"/>
    <property type="match status" value="1"/>
</dbReference>
<feature type="domain" description="OTU" evidence="2">
    <location>
        <begin position="40"/>
        <end position="152"/>
    </location>
</feature>
<evidence type="ECO:0000259" key="2">
    <source>
        <dbReference type="PROSITE" id="PS50802"/>
    </source>
</evidence>
<reference evidence="3 4" key="1">
    <citation type="submission" date="2021-05" db="EMBL/GenBank/DDBJ databases">
        <title>Genome Assembly of Synthetic Allotetraploid Brassica napus Reveals Homoeologous Exchanges between Subgenomes.</title>
        <authorList>
            <person name="Davis J.T."/>
        </authorList>
    </citation>
    <scope>NUCLEOTIDE SEQUENCE [LARGE SCALE GENOMIC DNA]</scope>
    <source>
        <strain evidence="4">cv. Da-Ae</strain>
        <tissue evidence="3">Seedling</tissue>
    </source>
</reference>
<dbReference type="InterPro" id="IPR003323">
    <property type="entry name" value="OTU_dom"/>
</dbReference>
<dbReference type="Proteomes" id="UP000824890">
    <property type="component" value="Unassembled WGS sequence"/>
</dbReference>
<protein>
    <recommendedName>
        <fullName evidence="2">OTU domain-containing protein</fullName>
    </recommendedName>
</protein>
<gene>
    <name evidence="3" type="ORF">HID58_053643</name>
</gene>
<organism evidence="3 4">
    <name type="scientific">Brassica napus</name>
    <name type="common">Rape</name>
    <dbReference type="NCBI Taxonomy" id="3708"/>
    <lineage>
        <taxon>Eukaryota</taxon>
        <taxon>Viridiplantae</taxon>
        <taxon>Streptophyta</taxon>
        <taxon>Embryophyta</taxon>
        <taxon>Tracheophyta</taxon>
        <taxon>Spermatophyta</taxon>
        <taxon>Magnoliopsida</taxon>
        <taxon>eudicotyledons</taxon>
        <taxon>Gunneridae</taxon>
        <taxon>Pentapetalae</taxon>
        <taxon>rosids</taxon>
        <taxon>malvids</taxon>
        <taxon>Brassicales</taxon>
        <taxon>Brassicaceae</taxon>
        <taxon>Brassiceae</taxon>
        <taxon>Brassica</taxon>
    </lineage>
</organism>
<dbReference type="PANTHER" id="PTHR12419:SF7">
    <property type="entry name" value="OTU DOMAIN-CONTAINING PROTEIN 3"/>
    <property type="match status" value="1"/>
</dbReference>
<dbReference type="EMBL" id="JAGKQM010000013">
    <property type="protein sequence ID" value="KAH0891214.1"/>
    <property type="molecule type" value="Genomic_DNA"/>
</dbReference>
<feature type="non-terminal residue" evidence="3">
    <location>
        <position position="1"/>
    </location>
</feature>
<dbReference type="Gene3D" id="3.90.70.80">
    <property type="match status" value="1"/>
</dbReference>
<name>A0ABQ8AF96_BRANA</name>
<proteinExistence type="inferred from homology"/>
<dbReference type="PANTHER" id="PTHR12419">
    <property type="entry name" value="OTU DOMAIN CONTAINING PROTEIN"/>
    <property type="match status" value="1"/>
</dbReference>
<dbReference type="SUPFAM" id="SSF54001">
    <property type="entry name" value="Cysteine proteinases"/>
    <property type="match status" value="1"/>
</dbReference>
<dbReference type="PROSITE" id="PS50802">
    <property type="entry name" value="OTU"/>
    <property type="match status" value="1"/>
</dbReference>